<evidence type="ECO:0000256" key="1">
    <source>
        <dbReference type="ARBA" id="ARBA00022468"/>
    </source>
</evidence>
<proteinExistence type="predicted"/>
<evidence type="ECO:0000313" key="10">
    <source>
        <dbReference type="Proteomes" id="UP000245699"/>
    </source>
</evidence>
<keyword evidence="2 4" id="KW-0479">Metal-binding</keyword>
<feature type="compositionally biased region" description="Basic and acidic residues" evidence="5">
    <location>
        <begin position="250"/>
        <end position="259"/>
    </location>
</feature>
<evidence type="ECO:0000259" key="8">
    <source>
        <dbReference type="PROSITE" id="PS50238"/>
    </source>
</evidence>
<dbReference type="OrthoDB" id="19923at2759"/>
<dbReference type="InterPro" id="IPR002219">
    <property type="entry name" value="PKC_DAG/PE"/>
</dbReference>
<feature type="compositionally biased region" description="Basic and acidic residues" evidence="5">
    <location>
        <begin position="144"/>
        <end position="157"/>
    </location>
</feature>
<accession>A0A2T9Z5M5</accession>
<keyword evidence="4" id="KW-0440">LIM domain</keyword>
<organism evidence="9 10">
    <name type="scientific">Furculomyces boomerangus</name>
    <dbReference type="NCBI Taxonomy" id="61424"/>
    <lineage>
        <taxon>Eukaryota</taxon>
        <taxon>Fungi</taxon>
        <taxon>Fungi incertae sedis</taxon>
        <taxon>Zoopagomycota</taxon>
        <taxon>Kickxellomycotina</taxon>
        <taxon>Harpellomycetes</taxon>
        <taxon>Harpellales</taxon>
        <taxon>Harpellaceae</taxon>
        <taxon>Furculomyces</taxon>
    </lineage>
</organism>
<reference evidence="9 10" key="1">
    <citation type="journal article" date="2018" name="MBio">
        <title>Comparative Genomics Reveals the Core Gene Toolbox for the Fungus-Insect Symbiosis.</title>
        <authorList>
            <person name="Wang Y."/>
            <person name="Stata M."/>
            <person name="Wang W."/>
            <person name="Stajich J.E."/>
            <person name="White M.M."/>
            <person name="Moncalvo J.M."/>
        </authorList>
    </citation>
    <scope>NUCLEOTIDE SEQUENCE [LARGE SCALE GENOMIC DNA]</scope>
    <source>
        <strain evidence="9 10">AUS-77-4</strain>
    </source>
</reference>
<feature type="domain" description="LIM zinc-binding" evidence="6">
    <location>
        <begin position="20"/>
        <end position="76"/>
    </location>
</feature>
<evidence type="ECO:0000256" key="5">
    <source>
        <dbReference type="SAM" id="MobiDB-lite"/>
    </source>
</evidence>
<dbReference type="PROSITE" id="PS50238">
    <property type="entry name" value="RHOGAP"/>
    <property type="match status" value="1"/>
</dbReference>
<feature type="compositionally biased region" description="Basic and acidic residues" evidence="5">
    <location>
        <begin position="707"/>
        <end position="716"/>
    </location>
</feature>
<evidence type="ECO:0000259" key="6">
    <source>
        <dbReference type="PROSITE" id="PS50023"/>
    </source>
</evidence>
<dbReference type="PROSITE" id="PS00479">
    <property type="entry name" value="ZF_DAG_PE_1"/>
    <property type="match status" value="1"/>
</dbReference>
<gene>
    <name evidence="9" type="ORF">BB559_000291</name>
</gene>
<keyword evidence="10" id="KW-1185">Reference proteome</keyword>
<dbReference type="Pfam" id="PF00130">
    <property type="entry name" value="C1_1"/>
    <property type="match status" value="1"/>
</dbReference>
<evidence type="ECO:0000259" key="7">
    <source>
        <dbReference type="PROSITE" id="PS50081"/>
    </source>
</evidence>
<dbReference type="InterPro" id="IPR001781">
    <property type="entry name" value="Znf_LIM"/>
</dbReference>
<dbReference type="SUPFAM" id="SSF57889">
    <property type="entry name" value="Cysteine-rich domain"/>
    <property type="match status" value="1"/>
</dbReference>
<feature type="region of interest" description="Disordered" evidence="5">
    <location>
        <begin position="665"/>
        <end position="689"/>
    </location>
</feature>
<feature type="compositionally biased region" description="Basic and acidic residues" evidence="5">
    <location>
        <begin position="675"/>
        <end position="689"/>
    </location>
</feature>
<dbReference type="PANTHER" id="PTHR46075:SF2">
    <property type="entry name" value="RHO GTPASE ACTIVATING PROTEIN AT 5A, ISOFORM A"/>
    <property type="match status" value="1"/>
</dbReference>
<comment type="caution">
    <text evidence="9">The sequence shown here is derived from an EMBL/GenBank/DDBJ whole genome shotgun (WGS) entry which is preliminary data.</text>
</comment>
<dbReference type="GO" id="GO:0007165">
    <property type="term" value="P:signal transduction"/>
    <property type="evidence" value="ECO:0007669"/>
    <property type="project" value="InterPro"/>
</dbReference>
<dbReference type="EMBL" id="MBFT01000012">
    <property type="protein sequence ID" value="PVU99908.1"/>
    <property type="molecule type" value="Genomic_DNA"/>
</dbReference>
<dbReference type="GO" id="GO:0046872">
    <property type="term" value="F:metal ion binding"/>
    <property type="evidence" value="ECO:0007669"/>
    <property type="project" value="UniProtKB-KW"/>
</dbReference>
<evidence type="ECO:0000256" key="4">
    <source>
        <dbReference type="PROSITE-ProRule" id="PRU00125"/>
    </source>
</evidence>
<dbReference type="AlphaFoldDB" id="A0A2T9Z5M5"/>
<dbReference type="PROSITE" id="PS50023">
    <property type="entry name" value="LIM_DOMAIN_2"/>
    <property type="match status" value="2"/>
</dbReference>
<keyword evidence="1" id="KW-0343">GTPase activation</keyword>
<dbReference type="InterPro" id="IPR008936">
    <property type="entry name" value="Rho_GTPase_activation_prot"/>
</dbReference>
<dbReference type="GO" id="GO:0005096">
    <property type="term" value="F:GTPase activator activity"/>
    <property type="evidence" value="ECO:0007669"/>
    <property type="project" value="UniProtKB-KW"/>
</dbReference>
<feature type="domain" description="Phorbol-ester/DAG-type" evidence="7">
    <location>
        <begin position="345"/>
        <end position="395"/>
    </location>
</feature>
<feature type="compositionally biased region" description="Basic and acidic residues" evidence="5">
    <location>
        <begin position="752"/>
        <end position="763"/>
    </location>
</feature>
<dbReference type="Pfam" id="PF00620">
    <property type="entry name" value="RhoGAP"/>
    <property type="match status" value="1"/>
</dbReference>
<name>A0A2T9Z5M5_9FUNG</name>
<dbReference type="SMART" id="SM00324">
    <property type="entry name" value="RhoGAP"/>
    <property type="match status" value="1"/>
</dbReference>
<feature type="region of interest" description="Disordered" evidence="5">
    <location>
        <begin position="218"/>
        <end position="259"/>
    </location>
</feature>
<dbReference type="PANTHER" id="PTHR46075">
    <property type="entry name" value="CHIMERIN FAMILY MEMBER"/>
    <property type="match status" value="1"/>
</dbReference>
<feature type="region of interest" description="Disordered" evidence="5">
    <location>
        <begin position="707"/>
        <end position="770"/>
    </location>
</feature>
<dbReference type="Gene3D" id="3.30.60.20">
    <property type="match status" value="1"/>
</dbReference>
<dbReference type="SMART" id="SM00109">
    <property type="entry name" value="C1"/>
    <property type="match status" value="1"/>
</dbReference>
<feature type="compositionally biased region" description="Basic and acidic residues" evidence="5">
    <location>
        <begin position="172"/>
        <end position="186"/>
    </location>
</feature>
<keyword evidence="3 4" id="KW-0862">Zinc</keyword>
<dbReference type="InterPro" id="IPR051854">
    <property type="entry name" value="Rho-type_GAP"/>
</dbReference>
<protein>
    <recommendedName>
        <fullName evidence="11">RhoGAP-domain-containing protein</fullName>
    </recommendedName>
</protein>
<dbReference type="PROSITE" id="PS50081">
    <property type="entry name" value="ZF_DAG_PE_2"/>
    <property type="match status" value="1"/>
</dbReference>
<dbReference type="CDD" id="cd00159">
    <property type="entry name" value="RhoGAP"/>
    <property type="match status" value="1"/>
</dbReference>
<feature type="region of interest" description="Disordered" evidence="5">
    <location>
        <begin position="138"/>
        <end position="205"/>
    </location>
</feature>
<dbReference type="SUPFAM" id="SSF57716">
    <property type="entry name" value="Glucocorticoid receptor-like (DNA-binding domain)"/>
    <property type="match status" value="1"/>
</dbReference>
<dbReference type="Gene3D" id="2.10.110.10">
    <property type="entry name" value="Cysteine Rich Protein"/>
    <property type="match status" value="2"/>
</dbReference>
<dbReference type="PROSITE" id="PS00478">
    <property type="entry name" value="LIM_DOMAIN_1"/>
    <property type="match status" value="2"/>
</dbReference>
<feature type="compositionally biased region" description="Basic and acidic residues" evidence="5">
    <location>
        <begin position="730"/>
        <end position="743"/>
    </location>
</feature>
<dbReference type="Gene3D" id="1.10.555.10">
    <property type="entry name" value="Rho GTPase activation protein"/>
    <property type="match status" value="1"/>
</dbReference>
<evidence type="ECO:0000256" key="3">
    <source>
        <dbReference type="ARBA" id="ARBA00022833"/>
    </source>
</evidence>
<dbReference type="InterPro" id="IPR046349">
    <property type="entry name" value="C1-like_sf"/>
</dbReference>
<feature type="compositionally biased region" description="Polar residues" evidence="5">
    <location>
        <begin position="189"/>
        <end position="205"/>
    </location>
</feature>
<dbReference type="STRING" id="61424.A0A2T9Z5M5"/>
<feature type="domain" description="Rho-GAP" evidence="8">
    <location>
        <begin position="457"/>
        <end position="660"/>
    </location>
</feature>
<evidence type="ECO:0000313" key="9">
    <source>
        <dbReference type="EMBL" id="PVU99908.1"/>
    </source>
</evidence>
<evidence type="ECO:0008006" key="11">
    <source>
        <dbReference type="Google" id="ProtNLM"/>
    </source>
</evidence>
<dbReference type="SUPFAM" id="SSF48350">
    <property type="entry name" value="GTPase activation domain, GAP"/>
    <property type="match status" value="1"/>
</dbReference>
<feature type="domain" description="LIM zinc-binding" evidence="6">
    <location>
        <begin position="77"/>
        <end position="137"/>
    </location>
</feature>
<dbReference type="SMART" id="SM00132">
    <property type="entry name" value="LIM"/>
    <property type="match status" value="2"/>
</dbReference>
<sequence length="770" mass="86941">MNVPKKPSSEALPIDPSEFPTCWGCSKLIEDGKAIQFSEGVWHLECFKCTTCSKLINLDSSILFLADGKPICSECSYSCSLCSKPIYDEAIVTAEGTYHSECFRCSHCSKRIQGKSFAKTNSGVIYCVPCYNDRKERKRAAQKRNQERRIQKNKDLPRIPPASNIEQTFDQPHFDKDNDYPLEDHFTNIPISSNPKISQKNKTSTKNSFDSAVLVTQEKIDLPANPPEKTNFPASPPEKRNNKVDSPNINKDEKSLDEKPLISPSLSENLFDTNRLLLPEIQEIIKNKIDSIPTLDIKDLSAELLWSYKHILVLETFISKLKEKDTSPNDFELSKELENESISDTHLFAAFSTLRPVRCDKCSDLIWGINAKELRCKVCGYTCHYRCLSGAPKFCAMPNLSKKDQTVLPFSNGTATNNTTPENTLIIADTNKDGVDTTTPDSDSLNKNNSIDLMFKRSLEAQVAFENSKDNIPWIVKSSIQFIEENGLLMEGIYRKSGSTSDIKTAHSNIIKIAKQKNIGRISPIPPIASADMDVCCISSILKQYFRDLNDPLLTFKYYSNWVKLFSNSSESESTKISMCRELGKCLPSSHINTLKYLLRHLKKVSENSNKNLMSVANLAVVFAPNLLRLPDTQLNQEMMQMSAINMCITFLINKVNLIWPPQESDSLEKQNGLDSERENREKTNRIELESNVANYKDVRNGAEHSKDIVINKDTNDSNFWEGASSPHTDISETESRTEDEIRSSSSNPANRTKEKRLQNDHMAKKKRGS</sequence>
<dbReference type="Pfam" id="PF00412">
    <property type="entry name" value="LIM"/>
    <property type="match status" value="2"/>
</dbReference>
<evidence type="ECO:0000256" key="2">
    <source>
        <dbReference type="ARBA" id="ARBA00022723"/>
    </source>
</evidence>
<dbReference type="Proteomes" id="UP000245699">
    <property type="component" value="Unassembled WGS sequence"/>
</dbReference>
<dbReference type="CDD" id="cd08368">
    <property type="entry name" value="LIM"/>
    <property type="match status" value="1"/>
</dbReference>
<dbReference type="InterPro" id="IPR000198">
    <property type="entry name" value="RhoGAP_dom"/>
</dbReference>